<keyword evidence="1" id="KW-0121">Carboxypeptidase</keyword>
<dbReference type="EMBL" id="JAWZSR010000007">
    <property type="protein sequence ID" value="MDX8046867.1"/>
    <property type="molecule type" value="Genomic_DNA"/>
</dbReference>
<dbReference type="Proteomes" id="UP001277972">
    <property type="component" value="Unassembled WGS sequence"/>
</dbReference>
<dbReference type="EC" id="3.4.-.-" evidence="1"/>
<reference evidence="1" key="1">
    <citation type="submission" date="2023-11" db="EMBL/GenBank/DDBJ databases">
        <title>Gracilibacillus pellucida a moderately halophilic bacterium isolated from saline soil in Xinjiang province.</title>
        <authorList>
            <person name="Zhang Z."/>
            <person name="Tan F."/>
            <person name="Wang Y."/>
            <person name="Xia M."/>
        </authorList>
    </citation>
    <scope>NUCLEOTIDE SEQUENCE</scope>
    <source>
        <strain evidence="1">S3-1-1</strain>
    </source>
</reference>
<accession>A0ACC6M7R0</accession>
<proteinExistence type="predicted"/>
<name>A0ACC6M7R0_9BACI</name>
<protein>
    <submittedName>
        <fullName evidence="1">D-alanyl-D-alanine carboxypeptidase family protein</fullName>
        <ecNumber evidence="1">3.4.-.-</ecNumber>
    </submittedName>
</protein>
<evidence type="ECO:0000313" key="2">
    <source>
        <dbReference type="Proteomes" id="UP001277972"/>
    </source>
</evidence>
<evidence type="ECO:0000313" key="1">
    <source>
        <dbReference type="EMBL" id="MDX8046867.1"/>
    </source>
</evidence>
<keyword evidence="1" id="KW-0378">Hydrolase</keyword>
<gene>
    <name evidence="1" type="ORF">SH601_12815</name>
</gene>
<comment type="caution">
    <text evidence="1">The sequence shown here is derived from an EMBL/GenBank/DDBJ whole genome shotgun (WGS) entry which is preliminary data.</text>
</comment>
<keyword evidence="2" id="KW-1185">Reference proteome</keyword>
<organism evidence="1 2">
    <name type="scientific">Gracilibacillus pellucidus</name>
    <dbReference type="NCBI Taxonomy" id="3095368"/>
    <lineage>
        <taxon>Bacteria</taxon>
        <taxon>Bacillati</taxon>
        <taxon>Bacillota</taxon>
        <taxon>Bacilli</taxon>
        <taxon>Bacillales</taxon>
        <taxon>Bacillaceae</taxon>
        <taxon>Gracilibacillus</taxon>
    </lineage>
</organism>
<sequence>MSAQTSPHSQKIKKELTFPTKPLDRFWHIDGVELEANSVMLMNAETGHVIYEKNSDKALPTASMSKMMTELLVLEAIASGTIDWDSEVEISDYAYHISHQPGFASVDLSKDTSYTVRELFEAMAIHSANGAAIALAETVSNSEKLFVAKMNERAAQLDLRDSSFVNSTGLDNKDLDEYYSVGNVEDANKMSAHDLAWLAKYLVDTFPGLLQVIEQPSYQANGHSYPNTNWMLDGEFAFDGVDGLKTGYTDIAGYGFTGTVERDGVRLISVVMGTSSMTERFTETTELYEEAFDWDDKDNKEKHNAT</sequence>
<keyword evidence="1" id="KW-0645">Protease</keyword>